<feature type="region of interest" description="Disordered" evidence="6">
    <location>
        <begin position="447"/>
        <end position="470"/>
    </location>
</feature>
<evidence type="ECO:0000256" key="6">
    <source>
        <dbReference type="SAM" id="MobiDB-lite"/>
    </source>
</evidence>
<evidence type="ECO:0000256" key="3">
    <source>
        <dbReference type="ARBA" id="ARBA00022670"/>
    </source>
</evidence>
<feature type="compositionally biased region" description="Polar residues" evidence="6">
    <location>
        <begin position="1070"/>
        <end position="1084"/>
    </location>
</feature>
<proteinExistence type="inferred from homology"/>
<feature type="compositionally biased region" description="Basic and acidic residues" evidence="6">
    <location>
        <begin position="36"/>
        <end position="47"/>
    </location>
</feature>
<reference evidence="8 9" key="1">
    <citation type="submission" date="2016-10" db="EMBL/GenBank/DDBJ databases">
        <title>Draft genome sequence of Coniochaeta ligniaria NRRL30616, a lignocellulolytic fungus for bioabatement of inhibitors in plant biomass hydrolysates.</title>
        <authorList>
            <consortium name="DOE Joint Genome Institute"/>
            <person name="Jimenez D.J."/>
            <person name="Hector R.E."/>
            <person name="Riley R."/>
            <person name="Sun H."/>
            <person name="Grigoriev I.V."/>
            <person name="Van Elsas J.D."/>
            <person name="Nichols N.N."/>
        </authorList>
    </citation>
    <scope>NUCLEOTIDE SEQUENCE [LARGE SCALE GENOMIC DNA]</scope>
    <source>
        <strain evidence="8 9">NRRL 30616</strain>
    </source>
</reference>
<feature type="region of interest" description="Disordered" evidence="6">
    <location>
        <begin position="675"/>
        <end position="721"/>
    </location>
</feature>
<feature type="compositionally biased region" description="Polar residues" evidence="6">
    <location>
        <begin position="212"/>
        <end position="228"/>
    </location>
</feature>
<keyword evidence="2" id="KW-0597">Phosphoprotein</keyword>
<organism evidence="8 9">
    <name type="scientific">Coniochaeta ligniaria NRRL 30616</name>
    <dbReference type="NCBI Taxonomy" id="1408157"/>
    <lineage>
        <taxon>Eukaryota</taxon>
        <taxon>Fungi</taxon>
        <taxon>Dikarya</taxon>
        <taxon>Ascomycota</taxon>
        <taxon>Pezizomycotina</taxon>
        <taxon>Sordariomycetes</taxon>
        <taxon>Sordariomycetidae</taxon>
        <taxon>Coniochaetales</taxon>
        <taxon>Coniochaetaceae</taxon>
        <taxon>Coniochaeta</taxon>
    </lineage>
</organism>
<keyword evidence="5" id="KW-0378">Hydrolase</keyword>
<feature type="compositionally biased region" description="Basic and acidic residues" evidence="6">
    <location>
        <begin position="1048"/>
        <end position="1059"/>
    </location>
</feature>
<dbReference type="GO" id="GO:0005737">
    <property type="term" value="C:cytoplasm"/>
    <property type="evidence" value="ECO:0007669"/>
    <property type="project" value="TreeGrafter"/>
</dbReference>
<feature type="region of interest" description="Disordered" evidence="6">
    <location>
        <begin position="177"/>
        <end position="235"/>
    </location>
</feature>
<dbReference type="InterPro" id="IPR057501">
    <property type="entry name" value="DeUb_enz_PH"/>
</dbReference>
<evidence type="ECO:0000256" key="5">
    <source>
        <dbReference type="ARBA" id="ARBA00022801"/>
    </source>
</evidence>
<evidence type="ECO:0000256" key="1">
    <source>
        <dbReference type="ARBA" id="ARBA00005234"/>
    </source>
</evidence>
<dbReference type="EMBL" id="KV875097">
    <property type="protein sequence ID" value="OIW29938.1"/>
    <property type="molecule type" value="Genomic_DNA"/>
</dbReference>
<feature type="region of interest" description="Disordered" evidence="6">
    <location>
        <begin position="420"/>
        <end position="439"/>
    </location>
</feature>
<feature type="compositionally biased region" description="Basic and acidic residues" evidence="6">
    <location>
        <begin position="941"/>
        <end position="953"/>
    </location>
</feature>
<feature type="region of interest" description="Disordered" evidence="6">
    <location>
        <begin position="16"/>
        <end position="55"/>
    </location>
</feature>
<dbReference type="Pfam" id="PF02902">
    <property type="entry name" value="Peptidase_C48"/>
    <property type="match status" value="1"/>
</dbReference>
<dbReference type="InterPro" id="IPR051947">
    <property type="entry name" value="Sentrin-specific_protease"/>
</dbReference>
<sequence length="1138" mass="126191">MGPGVMKAFNALHAPRPVNTMSSSKTQTMAASARASTDRISNKRQKTDNSGSFTTSVFALREDSEEIPHDRASRHSITSAEEKTWVAGIKEFRAVEGIHDPSRRPRTENRRSRPQGRRLMHLNASMDEKDPIQDMSDESFTSYLKPGSATDSADIQILGIGSKAAKSPARQDFAHTLNRNKKRLNHGEMNGEMDELADDPDYGSSHPHKKLNTGTKRPQQTKSSSISTRGDLKPSLCADAKKGPLGDDSLPLKVAVWKPNHIYDASESLTDDGNPEHVVLSSREVNPATAILRLLRAASPLEEPAKYGWFQIQSQKMHRVKFNYDQSLVKITLPTSIDTNLGAVLYLQLYSPEDTKKFSSWVRRYATLNMEPDAQDNLVREFGKAYADIKKRPAPKATPPATTRADAESTRQPVQREVAVTGARKQHPGPRLIDTLLPSSGVRSGTFGLDISDDDSLEESRPRRSLRSQRDLSLPAPIHMLDRWTEANSDWDKDWRLPLSFHRTMIDKDDIPRLDEGQCLNDNIIGFYLKYLQVQAETQRPETSKRIYFHNSFFYSKLKPTTGRNINYDGVKNWTAKVDIFAYDYIVVPVNEHFHWWVAIICNPGKLDSTVAQKVADSPSSAEEIEEILPSGAQSSSPQDNDDVVMQERGDVIVADDKADLYALDDPYRLPDSADEINAKEAVSSKSRGGAATVDDDAAPARGKRGRKAGRKSIGASQRKYNPADPRIITLDSLGASHSPVCSHLKQYLIAEFRDKRNKDVDYEKPTIGMRATNIPEQNNFCDCGVYLLKYVAEFLSDPDRFIQGILLRENREWNFNASEMRNDIRQLIFDMHGPYQQEQEDIKRQKALAKRKRERSKSEVPVDGSAPSVPKSSCERAVLPQKAVDSGLPSSHCTSPAADRETSPQALVIGPAALGKTEHSASSPEAKKNGSSETAQYETRAFHVIDDHDSKHAVAKAPSPKSVQSPMRHSQPLPSIEIADDDDAPPVSTERLESASRQASLGVCRPSVEESEKVIKVPSDGFKPLHGHRRKRSETQTGTSAATVYQDGHERPVDDGKGNKTAKPASPARPTSSINRTSASSTPPHRHPVIHAGSGQNSNKSPYFESGRKHNPPSKVKTYRGARKTTNGGHMIDLTDD</sequence>
<feature type="compositionally biased region" description="Basic residues" evidence="6">
    <location>
        <begin position="702"/>
        <end position="711"/>
    </location>
</feature>
<feature type="compositionally biased region" description="Acidic residues" evidence="6">
    <location>
        <begin position="191"/>
        <end position="201"/>
    </location>
</feature>
<dbReference type="Gene3D" id="3.30.310.130">
    <property type="entry name" value="Ubiquitin-related"/>
    <property type="match status" value="2"/>
</dbReference>
<dbReference type="STRING" id="1408157.A0A1J7JQC0"/>
<dbReference type="GO" id="GO:0070139">
    <property type="term" value="F:SUMO-specific endopeptidase activity"/>
    <property type="evidence" value="ECO:0007669"/>
    <property type="project" value="TreeGrafter"/>
</dbReference>
<dbReference type="PANTHER" id="PTHR46896">
    <property type="entry name" value="SENTRIN-SPECIFIC PROTEASE"/>
    <property type="match status" value="1"/>
</dbReference>
<feature type="compositionally biased region" description="Basic and acidic residues" evidence="6">
    <location>
        <begin position="97"/>
        <end position="111"/>
    </location>
</feature>
<feature type="compositionally biased region" description="Polar residues" evidence="6">
    <location>
        <begin position="19"/>
        <end position="35"/>
    </location>
</feature>
<name>A0A1J7JQC0_9PEZI</name>
<dbReference type="InParanoid" id="A0A1J7JQC0"/>
<dbReference type="GO" id="GO:0006508">
    <property type="term" value="P:proteolysis"/>
    <property type="evidence" value="ECO:0007669"/>
    <property type="project" value="UniProtKB-KW"/>
</dbReference>
<feature type="compositionally biased region" description="Basic residues" evidence="6">
    <location>
        <begin position="1110"/>
        <end position="1124"/>
    </location>
</feature>
<gene>
    <name evidence="8" type="ORF">CONLIGDRAFT_352449</name>
</gene>
<keyword evidence="4" id="KW-0833">Ubl conjugation pathway</keyword>
<dbReference type="GO" id="GO:0016926">
    <property type="term" value="P:protein desumoylation"/>
    <property type="evidence" value="ECO:0007669"/>
    <property type="project" value="TreeGrafter"/>
</dbReference>
<evidence type="ECO:0000313" key="9">
    <source>
        <dbReference type="Proteomes" id="UP000182658"/>
    </source>
</evidence>
<dbReference type="OrthoDB" id="442460at2759"/>
<accession>A0A1J7JQC0</accession>
<dbReference type="Proteomes" id="UP000182658">
    <property type="component" value="Unassembled WGS sequence"/>
</dbReference>
<feature type="region of interest" description="Disordered" evidence="6">
    <location>
        <begin position="390"/>
        <end position="414"/>
    </location>
</feature>
<evidence type="ECO:0000313" key="8">
    <source>
        <dbReference type="EMBL" id="OIW29938.1"/>
    </source>
</evidence>
<dbReference type="PANTHER" id="PTHR46896:SF3">
    <property type="entry name" value="FI06413P-RELATED"/>
    <property type="match status" value="1"/>
</dbReference>
<dbReference type="InterPro" id="IPR003653">
    <property type="entry name" value="Peptidase_C48_C"/>
</dbReference>
<keyword evidence="9" id="KW-1185">Reference proteome</keyword>
<feature type="region of interest" description="Disordered" evidence="6">
    <location>
        <begin position="837"/>
        <end position="1138"/>
    </location>
</feature>
<feature type="region of interest" description="Disordered" evidence="6">
    <location>
        <begin position="97"/>
        <end position="117"/>
    </location>
</feature>
<dbReference type="GO" id="GO:0005634">
    <property type="term" value="C:nucleus"/>
    <property type="evidence" value="ECO:0007669"/>
    <property type="project" value="TreeGrafter"/>
</dbReference>
<dbReference type="InterPro" id="IPR038765">
    <property type="entry name" value="Papain-like_cys_pep_sf"/>
</dbReference>
<evidence type="ECO:0000256" key="4">
    <source>
        <dbReference type="ARBA" id="ARBA00022786"/>
    </source>
</evidence>
<protein>
    <submittedName>
        <fullName evidence="8">Cysteine proteinase</fullName>
    </submittedName>
</protein>
<comment type="similarity">
    <text evidence="1">Belongs to the peptidase C48 family.</text>
</comment>
<feature type="compositionally biased region" description="Basic residues" evidence="6">
    <location>
        <begin position="846"/>
        <end position="856"/>
    </location>
</feature>
<feature type="domain" description="Ubiquitin-like protease family profile" evidence="7">
    <location>
        <begin position="504"/>
        <end position="795"/>
    </location>
</feature>
<dbReference type="Pfam" id="PF25424">
    <property type="entry name" value="PH_35"/>
    <property type="match status" value="1"/>
</dbReference>
<keyword evidence="3" id="KW-0645">Protease</keyword>
<dbReference type="SUPFAM" id="SSF54001">
    <property type="entry name" value="Cysteine proteinases"/>
    <property type="match status" value="1"/>
</dbReference>
<dbReference type="PROSITE" id="PS50600">
    <property type="entry name" value="ULP_PROTEASE"/>
    <property type="match status" value="1"/>
</dbReference>
<dbReference type="AlphaFoldDB" id="A0A1J7JQC0"/>
<feature type="region of interest" description="Disordered" evidence="6">
    <location>
        <begin position="619"/>
        <end position="643"/>
    </location>
</feature>
<dbReference type="Gene3D" id="1.10.418.20">
    <property type="match status" value="2"/>
</dbReference>
<evidence type="ECO:0000259" key="7">
    <source>
        <dbReference type="PROSITE" id="PS50600"/>
    </source>
</evidence>
<evidence type="ECO:0000256" key="2">
    <source>
        <dbReference type="ARBA" id="ARBA00022553"/>
    </source>
</evidence>